<proteinExistence type="predicted"/>
<gene>
    <name evidence="2" type="ORF">D7024_12940</name>
</gene>
<dbReference type="RefSeq" id="WP_121452162.1">
    <property type="nucleotide sequence ID" value="NZ_RBWE01000001.1"/>
</dbReference>
<name>A0A494X3L5_9FIRM</name>
<keyword evidence="1" id="KW-1133">Transmembrane helix</keyword>
<dbReference type="EMBL" id="RBWE01000001">
    <property type="protein sequence ID" value="RKO67765.1"/>
    <property type="molecule type" value="Genomic_DNA"/>
</dbReference>
<keyword evidence="3" id="KW-1185">Reference proteome</keyword>
<feature type="transmembrane region" description="Helical" evidence="1">
    <location>
        <begin position="137"/>
        <end position="160"/>
    </location>
</feature>
<feature type="transmembrane region" description="Helical" evidence="1">
    <location>
        <begin position="180"/>
        <end position="205"/>
    </location>
</feature>
<feature type="transmembrane region" description="Helical" evidence="1">
    <location>
        <begin position="261"/>
        <end position="285"/>
    </location>
</feature>
<evidence type="ECO:0000313" key="2">
    <source>
        <dbReference type="EMBL" id="RKO67765.1"/>
    </source>
</evidence>
<dbReference type="AlphaFoldDB" id="A0A494X3L5"/>
<dbReference type="PANTHER" id="PTHR37814">
    <property type="entry name" value="CONSERVED MEMBRANE PROTEIN"/>
    <property type="match status" value="1"/>
</dbReference>
<dbReference type="InterPro" id="IPR038728">
    <property type="entry name" value="YkvI-like"/>
</dbReference>
<feature type="transmembrane region" description="Helical" evidence="1">
    <location>
        <begin position="323"/>
        <end position="343"/>
    </location>
</feature>
<organism evidence="2 3">
    <name type="scientific">Desulfofundulus salinus</name>
    <dbReference type="NCBI Taxonomy" id="2419843"/>
    <lineage>
        <taxon>Bacteria</taxon>
        <taxon>Bacillati</taxon>
        <taxon>Bacillota</taxon>
        <taxon>Clostridia</taxon>
        <taxon>Eubacteriales</taxon>
        <taxon>Peptococcaceae</taxon>
        <taxon>Desulfofundulus</taxon>
    </lineage>
</organism>
<feature type="transmembrane region" description="Helical" evidence="1">
    <location>
        <begin position="217"/>
        <end position="241"/>
    </location>
</feature>
<feature type="transmembrane region" description="Helical" evidence="1">
    <location>
        <begin position="74"/>
        <end position="104"/>
    </location>
</feature>
<protein>
    <recommendedName>
        <fullName evidence="4">Transporter</fullName>
    </recommendedName>
</protein>
<accession>A0A494X3L5</accession>
<keyword evidence="1" id="KW-0472">Membrane</keyword>
<feature type="transmembrane region" description="Helical" evidence="1">
    <location>
        <begin position="33"/>
        <end position="53"/>
    </location>
</feature>
<dbReference type="OrthoDB" id="4424890at2"/>
<evidence type="ECO:0000313" key="3">
    <source>
        <dbReference type="Proteomes" id="UP000271256"/>
    </source>
</evidence>
<sequence length="354" mass="38221">MKKALSIAGAYIGIVVGAGFVSGQEILQFFTWFGWWGILGGLIATFLFCFYGVQLLELGQEMQATSHKDSIYRICGPWVGAVVDWTVTFFLFGVAAVMLAGAGALFNQQFGLPTIYGSLGMLAIVLLTLLMRIDRIIAIISLVTPFLMLIIIIITVYSLVTEGMNLHTVGQYARPANAAAPNWIIGAILYVSYNLAATAPMLITIGGAMKDHRLNRIGGILGGLGLGTLILLIGLSMMTILNRVEGIPMPTIFLANKITPWLAVAMSVIILGMIYNTAVGMLYAFAARLVQPGTPAFYPVVLASGILALVSSFFGFIKLVGTVYPAMGYLGFLMMGAILLSWLRNRTRRKLDQC</sequence>
<evidence type="ECO:0008006" key="4">
    <source>
        <dbReference type="Google" id="ProtNLM"/>
    </source>
</evidence>
<feature type="transmembrane region" description="Helical" evidence="1">
    <location>
        <begin position="110"/>
        <end position="130"/>
    </location>
</feature>
<reference evidence="2 3" key="1">
    <citation type="submission" date="2018-10" db="EMBL/GenBank/DDBJ databases">
        <authorList>
            <person name="Grouzdev D.S."/>
            <person name="Krutkina M.S."/>
            <person name="Tourova T.P."/>
            <person name="Nazina T.N."/>
        </authorList>
    </citation>
    <scope>NUCLEOTIDE SEQUENCE [LARGE SCALE GENOMIC DNA]</scope>
    <source>
        <strain evidence="2 3">435</strain>
    </source>
</reference>
<dbReference type="PANTHER" id="PTHR37814:SF1">
    <property type="entry name" value="MEMBRANE PROTEIN"/>
    <property type="match status" value="1"/>
</dbReference>
<dbReference type="Proteomes" id="UP000271256">
    <property type="component" value="Unassembled WGS sequence"/>
</dbReference>
<feature type="transmembrane region" description="Helical" evidence="1">
    <location>
        <begin position="297"/>
        <end position="317"/>
    </location>
</feature>
<keyword evidence="1" id="KW-0812">Transmembrane</keyword>
<evidence type="ECO:0000256" key="1">
    <source>
        <dbReference type="SAM" id="Phobius"/>
    </source>
</evidence>
<comment type="caution">
    <text evidence="2">The sequence shown here is derived from an EMBL/GenBank/DDBJ whole genome shotgun (WGS) entry which is preliminary data.</text>
</comment>